<evidence type="ECO:0000313" key="2">
    <source>
        <dbReference type="Proteomes" id="UP001163223"/>
    </source>
</evidence>
<reference evidence="1" key="1">
    <citation type="submission" date="2022-11" db="EMBL/GenBank/DDBJ databases">
        <title>beta-Carotene-producing bacterium, Jeongeuplla avenae sp. nov., alleviates the salt stress of Arabidopsis seedlings.</title>
        <authorList>
            <person name="Jiang L."/>
            <person name="Lee J."/>
        </authorList>
    </citation>
    <scope>NUCLEOTIDE SEQUENCE</scope>
    <source>
        <strain evidence="1">DY_R2A_6</strain>
    </source>
</reference>
<dbReference type="EMBL" id="CP113520">
    <property type="protein sequence ID" value="WAJ28035.1"/>
    <property type="molecule type" value="Genomic_DNA"/>
</dbReference>
<name>A0ACD4NMB9_9HYPH</name>
<proteinExistence type="predicted"/>
<keyword evidence="2" id="KW-1185">Reference proteome</keyword>
<protein>
    <submittedName>
        <fullName evidence="1">Uncharacterized protein</fullName>
    </submittedName>
</protein>
<evidence type="ECO:0000313" key="1">
    <source>
        <dbReference type="EMBL" id="WAJ28035.1"/>
    </source>
</evidence>
<sequence length="272" mass="30964">MMSITLFVSGYALLSTYLPGWTAFKIPIALSTTDWATLISGFGGAVVGGVIAYVIARQGSKEARRREITSASEAKQREDERRLSEEKTAALRLMQKLSSLTNNFSTLVAHIERPLDEVHKRGEAIGDLWMLVRPTASMSHRRVHFEISDFLPLMSANKWELINRSTEISDWWTELSLSFDNYSKLRREMEEVLDPFAHVDPATGEIVTIIPAEARKSLRKREYVLENLIREIYDFSSEYLGKSKILGDNVSEEFLKMYGNEFPLIKSRHANA</sequence>
<dbReference type="Proteomes" id="UP001163223">
    <property type="component" value="Chromosome"/>
</dbReference>
<accession>A0ACD4NMB9</accession>
<organism evidence="1 2">
    <name type="scientific">Antarcticirhabdus aurantiaca</name>
    <dbReference type="NCBI Taxonomy" id="2606717"/>
    <lineage>
        <taxon>Bacteria</taxon>
        <taxon>Pseudomonadati</taxon>
        <taxon>Pseudomonadota</taxon>
        <taxon>Alphaproteobacteria</taxon>
        <taxon>Hyphomicrobiales</taxon>
        <taxon>Aurantimonadaceae</taxon>
        <taxon>Antarcticirhabdus</taxon>
    </lineage>
</organism>
<gene>
    <name evidence="1" type="ORF">OXU80_24945</name>
</gene>